<dbReference type="PRINTS" id="PR00081">
    <property type="entry name" value="GDHRDH"/>
</dbReference>
<dbReference type="InterPro" id="IPR057326">
    <property type="entry name" value="KR_dom"/>
</dbReference>
<proteinExistence type="inferred from homology"/>
<dbReference type="SUPFAM" id="SSF51735">
    <property type="entry name" value="NAD(P)-binding Rossmann-fold domains"/>
    <property type="match status" value="1"/>
</dbReference>
<dbReference type="EMBL" id="BAAAGS010000003">
    <property type="protein sequence ID" value="GAA0511328.1"/>
    <property type="molecule type" value="Genomic_DNA"/>
</dbReference>
<dbReference type="Pfam" id="PF00106">
    <property type="entry name" value="adh_short"/>
    <property type="match status" value="1"/>
</dbReference>
<gene>
    <name evidence="5" type="ORF">GCM10009533_07750</name>
</gene>
<evidence type="ECO:0000313" key="6">
    <source>
        <dbReference type="Proteomes" id="UP001500729"/>
    </source>
</evidence>
<dbReference type="PANTHER" id="PTHR44196:SF1">
    <property type="entry name" value="DEHYDROGENASE_REDUCTASE SDR FAMILY MEMBER 7B"/>
    <property type="match status" value="1"/>
</dbReference>
<accession>A0ABP3M1R0</accession>
<dbReference type="CDD" id="cd05233">
    <property type="entry name" value="SDR_c"/>
    <property type="match status" value="1"/>
</dbReference>
<dbReference type="PROSITE" id="PS00061">
    <property type="entry name" value="ADH_SHORT"/>
    <property type="match status" value="1"/>
</dbReference>
<protein>
    <submittedName>
        <fullName evidence="5">SDR family NAD(P)-dependent oxidoreductase</fullName>
    </submittedName>
</protein>
<evidence type="ECO:0000256" key="3">
    <source>
        <dbReference type="RuleBase" id="RU000363"/>
    </source>
</evidence>
<organism evidence="5 6">
    <name type="scientific">Saccharopolyspora erythraea</name>
    <name type="common">Streptomyces erythraeus</name>
    <dbReference type="NCBI Taxonomy" id="1836"/>
    <lineage>
        <taxon>Bacteria</taxon>
        <taxon>Bacillati</taxon>
        <taxon>Actinomycetota</taxon>
        <taxon>Actinomycetes</taxon>
        <taxon>Pseudonocardiales</taxon>
        <taxon>Pseudonocardiaceae</taxon>
        <taxon>Saccharopolyspora</taxon>
    </lineage>
</organism>
<evidence type="ECO:0000256" key="1">
    <source>
        <dbReference type="ARBA" id="ARBA00006484"/>
    </source>
</evidence>
<comment type="similarity">
    <text evidence="1 3">Belongs to the short-chain dehydrogenases/reductases (SDR) family.</text>
</comment>
<comment type="caution">
    <text evidence="5">The sequence shown here is derived from an EMBL/GenBank/DDBJ whole genome shotgun (WGS) entry which is preliminary data.</text>
</comment>
<evidence type="ECO:0000313" key="5">
    <source>
        <dbReference type="EMBL" id="GAA0511328.1"/>
    </source>
</evidence>
<sequence length="245" mass="25393">MELDGRTALVTGASSGIGAATAAVLAAAGCRLVVTGRDEHRLTEVAERTGARSVVADLTDPAQLRLVAEAAREADLLVHSAGVGWAGDLAAMPPDSVAGLVALNLTAPVLLTQAALPGMSRRRRGHVVFVSSIAVVGVRDEEVYAATKGGLRAFAASIRFQAAARGVGVTTVFPGAVRTPFFGNRGRPYTRGFPRMVAPAAVAEAVLDGVRRERGEVFVPRWLSAAARLHGAFPGAFHRAARRAG</sequence>
<evidence type="ECO:0000256" key="2">
    <source>
        <dbReference type="ARBA" id="ARBA00023002"/>
    </source>
</evidence>
<dbReference type="SMART" id="SM00822">
    <property type="entry name" value="PKS_KR"/>
    <property type="match status" value="1"/>
</dbReference>
<dbReference type="PROSITE" id="PS51257">
    <property type="entry name" value="PROKAR_LIPOPROTEIN"/>
    <property type="match status" value="1"/>
</dbReference>
<keyword evidence="2" id="KW-0560">Oxidoreductase</keyword>
<dbReference type="InterPro" id="IPR036291">
    <property type="entry name" value="NAD(P)-bd_dom_sf"/>
</dbReference>
<evidence type="ECO:0000259" key="4">
    <source>
        <dbReference type="SMART" id="SM00822"/>
    </source>
</evidence>
<dbReference type="Gene3D" id="3.40.50.720">
    <property type="entry name" value="NAD(P)-binding Rossmann-like Domain"/>
    <property type="match status" value="1"/>
</dbReference>
<dbReference type="InterPro" id="IPR020904">
    <property type="entry name" value="Sc_DH/Rdtase_CS"/>
</dbReference>
<name>A0ABP3M1R0_SACER</name>
<dbReference type="PANTHER" id="PTHR44196">
    <property type="entry name" value="DEHYDROGENASE/REDUCTASE SDR FAMILY MEMBER 7B"/>
    <property type="match status" value="1"/>
</dbReference>
<feature type="domain" description="Ketoreductase" evidence="4">
    <location>
        <begin position="6"/>
        <end position="180"/>
    </location>
</feature>
<dbReference type="InterPro" id="IPR002347">
    <property type="entry name" value="SDR_fam"/>
</dbReference>
<dbReference type="Proteomes" id="UP001500729">
    <property type="component" value="Unassembled WGS sequence"/>
</dbReference>
<dbReference type="RefSeq" id="WP_009942899.1">
    <property type="nucleotide sequence ID" value="NZ_BAAAGS010000003.1"/>
</dbReference>
<reference evidence="6" key="1">
    <citation type="journal article" date="2019" name="Int. J. Syst. Evol. Microbiol.">
        <title>The Global Catalogue of Microorganisms (GCM) 10K type strain sequencing project: providing services to taxonomists for standard genome sequencing and annotation.</title>
        <authorList>
            <consortium name="The Broad Institute Genomics Platform"/>
            <consortium name="The Broad Institute Genome Sequencing Center for Infectious Disease"/>
            <person name="Wu L."/>
            <person name="Ma J."/>
        </authorList>
    </citation>
    <scope>NUCLEOTIDE SEQUENCE [LARGE SCALE GENOMIC DNA]</scope>
    <source>
        <strain evidence="6">JCM 10303</strain>
    </source>
</reference>
<keyword evidence="6" id="KW-1185">Reference proteome</keyword>
<dbReference type="PRINTS" id="PR00080">
    <property type="entry name" value="SDRFAMILY"/>
</dbReference>